<feature type="binding site" evidence="14 15">
    <location>
        <position position="108"/>
    </location>
    <ligand>
        <name>a divalent metal cation</name>
        <dbReference type="ChEBI" id="CHEBI:60240"/>
    </ligand>
</feature>
<comment type="catalytic activity">
    <reaction evidence="1 14 15 16">
        <text>Endonucleolytic cleavage to 5'-phosphomonoester.</text>
        <dbReference type="EC" id="3.1.26.4"/>
    </reaction>
</comment>
<dbReference type="InterPro" id="IPR024567">
    <property type="entry name" value="RNase_HII/HIII_dom"/>
</dbReference>
<gene>
    <name evidence="14" type="primary">rnhB</name>
    <name evidence="18" type="ORF">B0O44_10888</name>
</gene>
<dbReference type="PROSITE" id="PS51975">
    <property type="entry name" value="RNASE_H_2"/>
    <property type="match status" value="1"/>
</dbReference>
<organism evidence="18 19">
    <name type="scientific">Pedobacter nutrimenti</name>
    <dbReference type="NCBI Taxonomy" id="1241337"/>
    <lineage>
        <taxon>Bacteria</taxon>
        <taxon>Pseudomonadati</taxon>
        <taxon>Bacteroidota</taxon>
        <taxon>Sphingobacteriia</taxon>
        <taxon>Sphingobacteriales</taxon>
        <taxon>Sphingobacteriaceae</taxon>
        <taxon>Pedobacter</taxon>
    </lineage>
</organism>
<evidence type="ECO:0000256" key="14">
    <source>
        <dbReference type="HAMAP-Rule" id="MF_00052"/>
    </source>
</evidence>
<evidence type="ECO:0000256" key="16">
    <source>
        <dbReference type="RuleBase" id="RU003515"/>
    </source>
</evidence>
<keyword evidence="10 14" id="KW-0479">Metal-binding</keyword>
<keyword evidence="8 14" id="KW-0963">Cytoplasm</keyword>
<keyword evidence="11 14" id="KW-0255">Endonuclease</keyword>
<dbReference type="InterPro" id="IPR012337">
    <property type="entry name" value="RNaseH-like_sf"/>
</dbReference>
<name>A0A318U9L8_9SPHI</name>
<dbReference type="CDD" id="cd07182">
    <property type="entry name" value="RNase_HII_bacteria_HII_like"/>
    <property type="match status" value="1"/>
</dbReference>
<comment type="cofactor">
    <cofactor evidence="2">
        <name>Mg(2+)</name>
        <dbReference type="ChEBI" id="CHEBI:18420"/>
    </cofactor>
</comment>
<accession>A0A318U9L8</accession>
<dbReference type="SUPFAM" id="SSF53098">
    <property type="entry name" value="Ribonuclease H-like"/>
    <property type="match status" value="1"/>
</dbReference>
<dbReference type="Gene3D" id="3.30.420.10">
    <property type="entry name" value="Ribonuclease H-like superfamily/Ribonuclease H"/>
    <property type="match status" value="1"/>
</dbReference>
<dbReference type="GO" id="GO:0004523">
    <property type="term" value="F:RNA-DNA hybrid ribonuclease activity"/>
    <property type="evidence" value="ECO:0007669"/>
    <property type="project" value="UniProtKB-UniRule"/>
</dbReference>
<proteinExistence type="inferred from homology"/>
<protein>
    <recommendedName>
        <fullName evidence="7 14">Ribonuclease HII</fullName>
        <shortName evidence="14">RNase HII</shortName>
        <ecNumber evidence="6 14">3.1.26.4</ecNumber>
    </recommendedName>
</protein>
<dbReference type="AlphaFoldDB" id="A0A318U9L8"/>
<dbReference type="EC" id="3.1.26.4" evidence="6 14"/>
<dbReference type="InterPro" id="IPR036397">
    <property type="entry name" value="RNaseH_sf"/>
</dbReference>
<feature type="domain" description="RNase H type-2" evidence="17">
    <location>
        <begin position="10"/>
        <end position="203"/>
    </location>
</feature>
<evidence type="ECO:0000256" key="10">
    <source>
        <dbReference type="ARBA" id="ARBA00022723"/>
    </source>
</evidence>
<comment type="caution">
    <text evidence="18">The sequence shown here is derived from an EMBL/GenBank/DDBJ whole genome shotgun (WGS) entry which is preliminary data.</text>
</comment>
<evidence type="ECO:0000313" key="19">
    <source>
        <dbReference type="Proteomes" id="UP000248198"/>
    </source>
</evidence>
<evidence type="ECO:0000313" key="18">
    <source>
        <dbReference type="EMBL" id="PYF70662.1"/>
    </source>
</evidence>
<keyword evidence="9 14" id="KW-0540">Nuclease</keyword>
<dbReference type="GO" id="GO:0006298">
    <property type="term" value="P:mismatch repair"/>
    <property type="evidence" value="ECO:0007669"/>
    <property type="project" value="TreeGrafter"/>
</dbReference>
<evidence type="ECO:0000256" key="2">
    <source>
        <dbReference type="ARBA" id="ARBA00001946"/>
    </source>
</evidence>
<evidence type="ECO:0000256" key="5">
    <source>
        <dbReference type="ARBA" id="ARBA00007383"/>
    </source>
</evidence>
<dbReference type="OrthoDB" id="9803420at2"/>
<evidence type="ECO:0000259" key="17">
    <source>
        <dbReference type="PROSITE" id="PS51975"/>
    </source>
</evidence>
<dbReference type="HAMAP" id="MF_00052_B">
    <property type="entry name" value="RNase_HII_B"/>
    <property type="match status" value="1"/>
</dbReference>
<dbReference type="NCBIfam" id="NF000595">
    <property type="entry name" value="PRK00015.1-3"/>
    <property type="match status" value="1"/>
</dbReference>
<dbReference type="GO" id="GO:0030145">
    <property type="term" value="F:manganese ion binding"/>
    <property type="evidence" value="ECO:0007669"/>
    <property type="project" value="UniProtKB-UniRule"/>
</dbReference>
<evidence type="ECO:0000256" key="4">
    <source>
        <dbReference type="ARBA" id="ARBA00004496"/>
    </source>
</evidence>
<comment type="similarity">
    <text evidence="5 14 16">Belongs to the RNase HII family.</text>
</comment>
<evidence type="ECO:0000256" key="8">
    <source>
        <dbReference type="ARBA" id="ARBA00022490"/>
    </source>
</evidence>
<dbReference type="InterPro" id="IPR001352">
    <property type="entry name" value="RNase_HII/HIII"/>
</dbReference>
<evidence type="ECO:0000256" key="12">
    <source>
        <dbReference type="ARBA" id="ARBA00022801"/>
    </source>
</evidence>
<dbReference type="RefSeq" id="WP_110833881.1">
    <property type="nucleotide sequence ID" value="NZ_QKLU01000008.1"/>
</dbReference>
<feature type="binding site" evidence="14 15">
    <location>
        <position position="17"/>
    </location>
    <ligand>
        <name>a divalent metal cation</name>
        <dbReference type="ChEBI" id="CHEBI:60240"/>
    </ligand>
</feature>
<evidence type="ECO:0000256" key="15">
    <source>
        <dbReference type="PROSITE-ProRule" id="PRU01319"/>
    </source>
</evidence>
<reference evidence="18 19" key="1">
    <citation type="submission" date="2018-06" db="EMBL/GenBank/DDBJ databases">
        <title>Genomic Encyclopedia of Archaeal and Bacterial Type Strains, Phase II (KMG-II): from individual species to whole genera.</title>
        <authorList>
            <person name="Goeker M."/>
        </authorList>
    </citation>
    <scope>NUCLEOTIDE SEQUENCE [LARGE SCALE GENOMIC DNA]</scope>
    <source>
        <strain evidence="18 19">DSM 27372</strain>
    </source>
</reference>
<dbReference type="PANTHER" id="PTHR10954">
    <property type="entry name" value="RIBONUCLEASE H2 SUBUNIT A"/>
    <property type="match status" value="1"/>
</dbReference>
<dbReference type="GO" id="GO:0032299">
    <property type="term" value="C:ribonuclease H2 complex"/>
    <property type="evidence" value="ECO:0007669"/>
    <property type="project" value="TreeGrafter"/>
</dbReference>
<keyword evidence="12 14" id="KW-0378">Hydrolase</keyword>
<dbReference type="GO" id="GO:0005737">
    <property type="term" value="C:cytoplasm"/>
    <property type="evidence" value="ECO:0007669"/>
    <property type="project" value="UniProtKB-SubCell"/>
</dbReference>
<evidence type="ECO:0000256" key="7">
    <source>
        <dbReference type="ARBA" id="ARBA00019179"/>
    </source>
</evidence>
<evidence type="ECO:0000256" key="1">
    <source>
        <dbReference type="ARBA" id="ARBA00000077"/>
    </source>
</evidence>
<dbReference type="Proteomes" id="UP000248198">
    <property type="component" value="Unassembled WGS sequence"/>
</dbReference>
<comment type="function">
    <text evidence="3 14 16">Endonuclease that specifically degrades the RNA of RNA-DNA hybrids.</text>
</comment>
<comment type="subcellular location">
    <subcellularLocation>
        <location evidence="4 14">Cytoplasm</location>
    </subcellularLocation>
</comment>
<dbReference type="PANTHER" id="PTHR10954:SF18">
    <property type="entry name" value="RIBONUCLEASE HII"/>
    <property type="match status" value="1"/>
</dbReference>
<dbReference type="InterPro" id="IPR022898">
    <property type="entry name" value="RNase_HII"/>
</dbReference>
<dbReference type="GO" id="GO:0043137">
    <property type="term" value="P:DNA replication, removal of RNA primer"/>
    <property type="evidence" value="ECO:0007669"/>
    <property type="project" value="TreeGrafter"/>
</dbReference>
<sequence>MLLNCYQDELLEAGCDEAGRGCLVGPVFAAAVILPKDFIPGELTDSKKLSHKQREELRPVIEAQAIAWAVAAVDQEEIDRINILNASFLAMHRAIEQLKTKPAYLSIDGNRFKAYPEIPHTCVVKGDGKYLNIAAASILAKTHRDEYMEKIGAAFPVYQWHKNKGYPTIAHRKASLEYGLTPHHRKSFTVSHPQLDLFVGLSE</sequence>
<dbReference type="GO" id="GO:0003723">
    <property type="term" value="F:RNA binding"/>
    <property type="evidence" value="ECO:0007669"/>
    <property type="project" value="UniProtKB-UniRule"/>
</dbReference>
<evidence type="ECO:0000256" key="13">
    <source>
        <dbReference type="ARBA" id="ARBA00023211"/>
    </source>
</evidence>
<keyword evidence="19" id="KW-1185">Reference proteome</keyword>
<dbReference type="Pfam" id="PF01351">
    <property type="entry name" value="RNase_HII"/>
    <property type="match status" value="1"/>
</dbReference>
<keyword evidence="13 14" id="KW-0464">Manganese</keyword>
<evidence type="ECO:0000256" key="6">
    <source>
        <dbReference type="ARBA" id="ARBA00012180"/>
    </source>
</evidence>
<evidence type="ECO:0000256" key="9">
    <source>
        <dbReference type="ARBA" id="ARBA00022722"/>
    </source>
</evidence>
<comment type="cofactor">
    <cofactor evidence="14 15">
        <name>Mn(2+)</name>
        <dbReference type="ChEBI" id="CHEBI:29035"/>
    </cofactor>
    <cofactor evidence="14 15">
        <name>Mg(2+)</name>
        <dbReference type="ChEBI" id="CHEBI:18420"/>
    </cofactor>
    <text evidence="14 15">Manganese or magnesium. Binds 1 divalent metal ion per monomer in the absence of substrate. May bind a second metal ion after substrate binding.</text>
</comment>
<evidence type="ECO:0000256" key="3">
    <source>
        <dbReference type="ARBA" id="ARBA00004065"/>
    </source>
</evidence>
<dbReference type="EMBL" id="QKLU01000008">
    <property type="protein sequence ID" value="PYF70662.1"/>
    <property type="molecule type" value="Genomic_DNA"/>
</dbReference>
<feature type="binding site" evidence="14 15">
    <location>
        <position position="16"/>
    </location>
    <ligand>
        <name>a divalent metal cation</name>
        <dbReference type="ChEBI" id="CHEBI:60240"/>
    </ligand>
</feature>
<evidence type="ECO:0000256" key="11">
    <source>
        <dbReference type="ARBA" id="ARBA00022759"/>
    </source>
</evidence>